<protein>
    <recommendedName>
        <fullName evidence="1">Integrase catalytic domain-containing protein</fullName>
    </recommendedName>
</protein>
<dbReference type="SUPFAM" id="SSF53098">
    <property type="entry name" value="Ribonuclease H-like"/>
    <property type="match status" value="1"/>
</dbReference>
<dbReference type="PANTHER" id="PTHR42648:SF31">
    <property type="entry name" value="RNA-DIRECTED DNA POLYMERASE"/>
    <property type="match status" value="1"/>
</dbReference>
<dbReference type="InterPro" id="IPR036397">
    <property type="entry name" value="RNaseH_sf"/>
</dbReference>
<dbReference type="Proteomes" id="UP001371456">
    <property type="component" value="Unassembled WGS sequence"/>
</dbReference>
<evidence type="ECO:0000313" key="3">
    <source>
        <dbReference type="Proteomes" id="UP001371456"/>
    </source>
</evidence>
<keyword evidence="3" id="KW-1185">Reference proteome</keyword>
<name>A0AAN8TQI8_SOLBU</name>
<evidence type="ECO:0000259" key="1">
    <source>
        <dbReference type="PROSITE" id="PS50994"/>
    </source>
</evidence>
<dbReference type="InterPro" id="IPR039537">
    <property type="entry name" value="Retrotran_Ty1/copia-like"/>
</dbReference>
<dbReference type="InterPro" id="IPR001584">
    <property type="entry name" value="Integrase_cat-core"/>
</dbReference>
<dbReference type="GO" id="GO:0015074">
    <property type="term" value="P:DNA integration"/>
    <property type="evidence" value="ECO:0007669"/>
    <property type="project" value="InterPro"/>
</dbReference>
<proteinExistence type="predicted"/>
<dbReference type="AlphaFoldDB" id="A0AAN8TQI8"/>
<feature type="domain" description="Integrase catalytic" evidence="1">
    <location>
        <begin position="1"/>
        <end position="157"/>
    </location>
</feature>
<comment type="caution">
    <text evidence="2">The sequence shown here is derived from an EMBL/GenBank/DDBJ whole genome shotgun (WGS) entry which is preliminary data.</text>
</comment>
<dbReference type="GO" id="GO:0003676">
    <property type="term" value="F:nucleic acid binding"/>
    <property type="evidence" value="ECO:0007669"/>
    <property type="project" value="InterPro"/>
</dbReference>
<dbReference type="Pfam" id="PF00665">
    <property type="entry name" value="rve"/>
    <property type="match status" value="1"/>
</dbReference>
<evidence type="ECO:0000313" key="2">
    <source>
        <dbReference type="EMBL" id="KAK6792050.1"/>
    </source>
</evidence>
<reference evidence="2 3" key="1">
    <citation type="submission" date="2024-02" db="EMBL/GenBank/DDBJ databases">
        <title>de novo genome assembly of Solanum bulbocastanum strain 11H21.</title>
        <authorList>
            <person name="Hosaka A.J."/>
        </authorList>
    </citation>
    <scope>NUCLEOTIDE SEQUENCE [LARGE SCALE GENOMIC DNA]</scope>
    <source>
        <tissue evidence="2">Young leaves</tissue>
    </source>
</reference>
<sequence>MYVWGLYKQCTYNGYRYFLTIVDDHSRMTWIYLLRLKSDVTMHITSFLTLVKNQFSTSVKIVRTDNGLEFFNSQCNSLFNSFGIIHQSTCVHTPQQNGIAERKHRHFLKMAKALRFQAHIPLKFWGECVSTAAFLINRLPSTLLSKIHPMRCFMVILLSLITLKYLAAYAMQPSHSTLIHSLLRLYHLFSWDLQPLKKGTGYTIFPQTLFS</sequence>
<dbReference type="PROSITE" id="PS50994">
    <property type="entry name" value="INTEGRASE"/>
    <property type="match status" value="1"/>
</dbReference>
<dbReference type="InterPro" id="IPR012337">
    <property type="entry name" value="RNaseH-like_sf"/>
</dbReference>
<dbReference type="PANTHER" id="PTHR42648">
    <property type="entry name" value="TRANSPOSASE, PUTATIVE-RELATED"/>
    <property type="match status" value="1"/>
</dbReference>
<dbReference type="EMBL" id="JBANQN010000004">
    <property type="protein sequence ID" value="KAK6792050.1"/>
    <property type="molecule type" value="Genomic_DNA"/>
</dbReference>
<dbReference type="Gene3D" id="3.30.420.10">
    <property type="entry name" value="Ribonuclease H-like superfamily/Ribonuclease H"/>
    <property type="match status" value="1"/>
</dbReference>
<gene>
    <name evidence="2" type="ORF">RDI58_011131</name>
</gene>
<accession>A0AAN8TQI8</accession>
<organism evidence="2 3">
    <name type="scientific">Solanum bulbocastanum</name>
    <name type="common">Wild potato</name>
    <dbReference type="NCBI Taxonomy" id="147425"/>
    <lineage>
        <taxon>Eukaryota</taxon>
        <taxon>Viridiplantae</taxon>
        <taxon>Streptophyta</taxon>
        <taxon>Embryophyta</taxon>
        <taxon>Tracheophyta</taxon>
        <taxon>Spermatophyta</taxon>
        <taxon>Magnoliopsida</taxon>
        <taxon>eudicotyledons</taxon>
        <taxon>Gunneridae</taxon>
        <taxon>Pentapetalae</taxon>
        <taxon>asterids</taxon>
        <taxon>lamiids</taxon>
        <taxon>Solanales</taxon>
        <taxon>Solanaceae</taxon>
        <taxon>Solanoideae</taxon>
        <taxon>Solaneae</taxon>
        <taxon>Solanum</taxon>
    </lineage>
</organism>